<reference evidence="14 15" key="1">
    <citation type="submission" date="2024-11" db="EMBL/GenBank/DDBJ databases">
        <title>Adaptive evolution of stress response genes in parasites aligns with host niche diversity.</title>
        <authorList>
            <person name="Hahn C."/>
            <person name="Resl P."/>
        </authorList>
    </citation>
    <scope>NUCLEOTIDE SEQUENCE [LARGE SCALE GENOMIC DNA]</scope>
    <source>
        <strain evidence="14">EGGRZ-B1_66</strain>
        <tissue evidence="14">Body</tissue>
    </source>
</reference>
<dbReference type="GO" id="GO:0005634">
    <property type="term" value="C:nucleus"/>
    <property type="evidence" value="ECO:0007669"/>
    <property type="project" value="UniProtKB-SubCell"/>
</dbReference>
<dbReference type="InterPro" id="IPR035500">
    <property type="entry name" value="NHR-like_dom_sf"/>
</dbReference>
<dbReference type="InterPro" id="IPR050274">
    <property type="entry name" value="Nuclear_hormone_rcpt_NR2"/>
</dbReference>
<dbReference type="SMART" id="SM00399">
    <property type="entry name" value="ZnF_C4"/>
    <property type="match status" value="1"/>
</dbReference>
<evidence type="ECO:0000256" key="10">
    <source>
        <dbReference type="RuleBase" id="RU004334"/>
    </source>
</evidence>
<dbReference type="PROSITE" id="PS51843">
    <property type="entry name" value="NR_LBD"/>
    <property type="match status" value="1"/>
</dbReference>
<proteinExistence type="inferred from homology"/>
<dbReference type="Gene3D" id="3.30.50.10">
    <property type="entry name" value="Erythroid Transcription Factor GATA-1, subunit A"/>
    <property type="match status" value="1"/>
</dbReference>
<evidence type="ECO:0000256" key="8">
    <source>
        <dbReference type="ARBA" id="ARBA00023170"/>
    </source>
</evidence>
<keyword evidence="5 10" id="KW-0805">Transcription regulation</keyword>
<gene>
    <name evidence="14" type="primary">NR2C2_2</name>
    <name evidence="14" type="ORF">Ciccas_008350</name>
</gene>
<dbReference type="PRINTS" id="PR00047">
    <property type="entry name" value="STROIDFINGER"/>
</dbReference>
<dbReference type="GO" id="GO:0008270">
    <property type="term" value="F:zinc ion binding"/>
    <property type="evidence" value="ECO:0007669"/>
    <property type="project" value="UniProtKB-KW"/>
</dbReference>
<sequence>IFNEVKPVTSDAWSSLSQSLPPLNAVQKLEKGIKVEEEEAAKASLLPPVQTVVVSTTSPATWYPEPVLYTAATSWQPLNRPPVILNNRAPSGPFTVYQNVEMRPYQAGSFVHPSPQRLIHLHGSETKSPPFVTTQYQLPFVPQPSFLVAPNSYTALVQAPMVSQPVRAKRKQTSPNAEPPPVCSICGDLANGKHYGVNSCEGCKGFFKRAVRSELDYRCRGDKHCPIDRKARHRCQYCRLQKCLAVGMNPDAVQDDRRPNFNAGSKRRMLLDATKALHVNPTVPTQETKIASPSTASSTTCSPTSPATSASSSLRPAKMQQIAHPNLSNDADELPSPQTTQEDLWLLNALELIREAEHWWLNKAKLTSHRHSYAFLAGCSILNGPNGNPPNTDRLDLLASLVDWSSQLPWFHSLSLAVQVALLSNSWLELLFSEVVYLTAALSAPEMKLTESRTNNESAKHEKSPLEVPERRQALHQLLQACYALFADIYARKFKQSCDQLKDSSGDHSGTMSPTCDLLDYDEGRTDKPFLLMMGSLSTPSRESSPIPGCGHNNPSTDTDMSQLSSRLQPLASKHNSKNVVSLTNCLLSSLLSHGNQSSSDPSSEEEDLSTLSESSPRDFDLLLRMDLEKELPVGEITEHLQALFRDCGRKLADLKLDATEHGCLQLILLLNPDAAALGHGQESVGVEMARDQTYSALEYYCAQMWVTAPHGRMGRILLHITAFQNMVSRLSAHLREEQKQVGHYFEELLTARAKRADEAEEVANSPAEELLGPAR</sequence>
<keyword evidence="15" id="KW-1185">Reference proteome</keyword>
<keyword evidence="6 10" id="KW-0238">DNA-binding</keyword>
<evidence type="ECO:0000259" key="13">
    <source>
        <dbReference type="PROSITE" id="PS51843"/>
    </source>
</evidence>
<evidence type="ECO:0000256" key="7">
    <source>
        <dbReference type="ARBA" id="ARBA00023163"/>
    </source>
</evidence>
<dbReference type="PROSITE" id="PS00031">
    <property type="entry name" value="NUCLEAR_REC_DBD_1"/>
    <property type="match status" value="1"/>
</dbReference>
<dbReference type="InterPro" id="IPR013088">
    <property type="entry name" value="Znf_NHR/GATA"/>
</dbReference>
<feature type="compositionally biased region" description="Basic and acidic residues" evidence="11">
    <location>
        <begin position="458"/>
        <end position="468"/>
    </location>
</feature>
<dbReference type="PANTHER" id="PTHR24083">
    <property type="entry name" value="NUCLEAR HORMONE RECEPTOR"/>
    <property type="match status" value="1"/>
</dbReference>
<protein>
    <submittedName>
        <fullName evidence="14">Nuclear receptor subfamily 2 group C member 2</fullName>
    </submittedName>
</protein>
<keyword evidence="4 10" id="KW-0862">Zinc</keyword>
<keyword evidence="9 10" id="KW-0539">Nucleus</keyword>
<dbReference type="CDD" id="cd06916">
    <property type="entry name" value="NR_DBD_like"/>
    <property type="match status" value="1"/>
</dbReference>
<dbReference type="PRINTS" id="PR00398">
    <property type="entry name" value="STRDHORMONER"/>
</dbReference>
<dbReference type="Gene3D" id="1.10.565.10">
    <property type="entry name" value="Retinoid X Receptor"/>
    <property type="match status" value="2"/>
</dbReference>
<evidence type="ECO:0000313" key="15">
    <source>
        <dbReference type="Proteomes" id="UP001626550"/>
    </source>
</evidence>
<dbReference type="SUPFAM" id="SSF48508">
    <property type="entry name" value="Nuclear receptor ligand-binding domain"/>
    <property type="match status" value="1"/>
</dbReference>
<evidence type="ECO:0000256" key="4">
    <source>
        <dbReference type="ARBA" id="ARBA00022833"/>
    </source>
</evidence>
<feature type="domain" description="NR LBD" evidence="13">
    <location>
        <begin position="357"/>
        <end position="757"/>
    </location>
</feature>
<name>A0ABD2Q0C5_9PLAT</name>
<dbReference type="PROSITE" id="PS51030">
    <property type="entry name" value="NUCLEAR_REC_DBD_2"/>
    <property type="match status" value="1"/>
</dbReference>
<dbReference type="EMBL" id="JBJKFK010001453">
    <property type="protein sequence ID" value="KAL3313054.1"/>
    <property type="molecule type" value="Genomic_DNA"/>
</dbReference>
<organism evidence="14 15">
    <name type="scientific">Cichlidogyrus casuarinus</name>
    <dbReference type="NCBI Taxonomy" id="1844966"/>
    <lineage>
        <taxon>Eukaryota</taxon>
        <taxon>Metazoa</taxon>
        <taxon>Spiralia</taxon>
        <taxon>Lophotrochozoa</taxon>
        <taxon>Platyhelminthes</taxon>
        <taxon>Monogenea</taxon>
        <taxon>Monopisthocotylea</taxon>
        <taxon>Dactylogyridea</taxon>
        <taxon>Ancyrocephalidae</taxon>
        <taxon>Cichlidogyrus</taxon>
    </lineage>
</organism>
<feature type="non-terminal residue" evidence="14">
    <location>
        <position position="1"/>
    </location>
</feature>
<keyword evidence="3 10" id="KW-0863">Zinc-finger</keyword>
<dbReference type="InterPro" id="IPR001628">
    <property type="entry name" value="Znf_hrmn_rcpt"/>
</dbReference>
<dbReference type="SMART" id="SM00430">
    <property type="entry name" value="HOLI"/>
    <property type="match status" value="1"/>
</dbReference>
<dbReference type="Pfam" id="PF00105">
    <property type="entry name" value="zf-C4"/>
    <property type="match status" value="1"/>
</dbReference>
<keyword evidence="2 10" id="KW-0479">Metal-binding</keyword>
<evidence type="ECO:0000313" key="14">
    <source>
        <dbReference type="EMBL" id="KAL3313054.1"/>
    </source>
</evidence>
<evidence type="ECO:0000256" key="9">
    <source>
        <dbReference type="ARBA" id="ARBA00023242"/>
    </source>
</evidence>
<dbReference type="GO" id="GO:0003677">
    <property type="term" value="F:DNA binding"/>
    <property type="evidence" value="ECO:0007669"/>
    <property type="project" value="UniProtKB-KW"/>
</dbReference>
<keyword evidence="7 10" id="KW-0804">Transcription</keyword>
<dbReference type="AlphaFoldDB" id="A0ABD2Q0C5"/>
<accession>A0ABD2Q0C5</accession>
<evidence type="ECO:0000256" key="1">
    <source>
        <dbReference type="ARBA" id="ARBA00004123"/>
    </source>
</evidence>
<evidence type="ECO:0000256" key="2">
    <source>
        <dbReference type="ARBA" id="ARBA00022723"/>
    </source>
</evidence>
<evidence type="ECO:0000256" key="5">
    <source>
        <dbReference type="ARBA" id="ARBA00023015"/>
    </source>
</evidence>
<comment type="caution">
    <text evidence="14">The sequence shown here is derived from an EMBL/GenBank/DDBJ whole genome shotgun (WGS) entry which is preliminary data.</text>
</comment>
<evidence type="ECO:0000256" key="3">
    <source>
        <dbReference type="ARBA" id="ARBA00022771"/>
    </source>
</evidence>
<evidence type="ECO:0000256" key="11">
    <source>
        <dbReference type="SAM" id="MobiDB-lite"/>
    </source>
</evidence>
<dbReference type="SUPFAM" id="SSF57716">
    <property type="entry name" value="Glucocorticoid receptor-like (DNA-binding domain)"/>
    <property type="match status" value="1"/>
</dbReference>
<feature type="region of interest" description="Disordered" evidence="11">
    <location>
        <begin position="538"/>
        <end position="566"/>
    </location>
</feature>
<dbReference type="InterPro" id="IPR000536">
    <property type="entry name" value="Nucl_hrmn_rcpt_lig-bd"/>
</dbReference>
<evidence type="ECO:0000259" key="12">
    <source>
        <dbReference type="PROSITE" id="PS51030"/>
    </source>
</evidence>
<feature type="region of interest" description="Disordered" evidence="11">
    <location>
        <begin position="449"/>
        <end position="468"/>
    </location>
</feature>
<feature type="region of interest" description="Disordered" evidence="11">
    <location>
        <begin position="594"/>
        <end position="615"/>
    </location>
</feature>
<feature type="compositionally biased region" description="Polar residues" evidence="11">
    <location>
        <begin position="553"/>
        <end position="566"/>
    </location>
</feature>
<dbReference type="FunFam" id="3.30.50.10:FF:000006">
    <property type="entry name" value="Nuclear receptor subfamily 5 group A member"/>
    <property type="match status" value="1"/>
</dbReference>
<evidence type="ECO:0000256" key="6">
    <source>
        <dbReference type="ARBA" id="ARBA00023125"/>
    </source>
</evidence>
<dbReference type="Pfam" id="PF00104">
    <property type="entry name" value="Hormone_recep"/>
    <property type="match status" value="1"/>
</dbReference>
<comment type="similarity">
    <text evidence="10">Belongs to the nuclear hormone receptor family.</text>
</comment>
<comment type="subcellular location">
    <subcellularLocation>
        <location evidence="1 10">Nucleus</location>
    </subcellularLocation>
</comment>
<keyword evidence="8 10" id="KW-0675">Receptor</keyword>
<feature type="domain" description="Nuclear receptor" evidence="12">
    <location>
        <begin position="180"/>
        <end position="255"/>
    </location>
</feature>
<dbReference type="Proteomes" id="UP001626550">
    <property type="component" value="Unassembled WGS sequence"/>
</dbReference>
<feature type="region of interest" description="Disordered" evidence="11">
    <location>
        <begin position="277"/>
        <end position="319"/>
    </location>
</feature>
<dbReference type="InterPro" id="IPR001723">
    <property type="entry name" value="Nuclear_hrmn_rcpt"/>
</dbReference>
<feature type="compositionally biased region" description="Low complexity" evidence="11">
    <location>
        <begin position="291"/>
        <end position="313"/>
    </location>
</feature>